<proteinExistence type="predicted"/>
<dbReference type="EMBL" id="JASCTH010000039">
    <property type="protein sequence ID" value="MDI6105006.1"/>
    <property type="molecule type" value="Genomic_DNA"/>
</dbReference>
<evidence type="ECO:0000256" key="1">
    <source>
        <dbReference type="SAM" id="MobiDB-lite"/>
    </source>
</evidence>
<evidence type="ECO:0008006" key="5">
    <source>
        <dbReference type="Google" id="ProtNLM"/>
    </source>
</evidence>
<protein>
    <recommendedName>
        <fullName evidence="5">DUF4878 domain-containing protein</fullName>
    </recommendedName>
</protein>
<dbReference type="RefSeq" id="WP_282766469.1">
    <property type="nucleotide sequence ID" value="NZ_JASCTH010000039.1"/>
</dbReference>
<feature type="compositionally biased region" description="Low complexity" evidence="1">
    <location>
        <begin position="53"/>
        <end position="68"/>
    </location>
</feature>
<keyword evidence="2" id="KW-0472">Membrane</keyword>
<reference evidence="3 4" key="1">
    <citation type="submission" date="2023-05" db="EMBL/GenBank/DDBJ databases">
        <title>Actinoplanes sp. NEAU-A12 genome sequencing.</title>
        <authorList>
            <person name="Wang Z.-S."/>
        </authorList>
    </citation>
    <scope>NUCLEOTIDE SEQUENCE [LARGE SCALE GENOMIC DNA]</scope>
    <source>
        <strain evidence="3 4">NEAU-A12</strain>
    </source>
</reference>
<gene>
    <name evidence="3" type="ORF">QLQ12_41120</name>
</gene>
<sequence>MPRLIERGLNGIFRSRWGVALVIVAIVLAVVGIGRLFSDGTAAPPLGNNSAAPVISVDPSDNDSVVSSDPPPTPRTSPGRAQPEAVAYAFASAWVDHEGVTADKWLTRLQPNATQELTSQLRGVDPAGVPADRVIGRPNLVAVNESMVNATVTMDTGKLGLSMVAPDGSWLVDGIDWEPA</sequence>
<feature type="transmembrane region" description="Helical" evidence="2">
    <location>
        <begin position="17"/>
        <end position="37"/>
    </location>
</feature>
<accession>A0ABT6WZH5</accession>
<keyword evidence="2" id="KW-0812">Transmembrane</keyword>
<keyword evidence="4" id="KW-1185">Reference proteome</keyword>
<feature type="region of interest" description="Disordered" evidence="1">
    <location>
        <begin position="53"/>
        <end position="82"/>
    </location>
</feature>
<evidence type="ECO:0000256" key="2">
    <source>
        <dbReference type="SAM" id="Phobius"/>
    </source>
</evidence>
<comment type="caution">
    <text evidence="3">The sequence shown here is derived from an EMBL/GenBank/DDBJ whole genome shotgun (WGS) entry which is preliminary data.</text>
</comment>
<evidence type="ECO:0000313" key="4">
    <source>
        <dbReference type="Proteomes" id="UP001241758"/>
    </source>
</evidence>
<keyword evidence="2" id="KW-1133">Transmembrane helix</keyword>
<organism evidence="3 4">
    <name type="scientific">Actinoplanes sandaracinus</name>
    <dbReference type="NCBI Taxonomy" id="3045177"/>
    <lineage>
        <taxon>Bacteria</taxon>
        <taxon>Bacillati</taxon>
        <taxon>Actinomycetota</taxon>
        <taxon>Actinomycetes</taxon>
        <taxon>Micromonosporales</taxon>
        <taxon>Micromonosporaceae</taxon>
        <taxon>Actinoplanes</taxon>
    </lineage>
</organism>
<dbReference type="Proteomes" id="UP001241758">
    <property type="component" value="Unassembled WGS sequence"/>
</dbReference>
<evidence type="ECO:0000313" key="3">
    <source>
        <dbReference type="EMBL" id="MDI6105006.1"/>
    </source>
</evidence>
<name>A0ABT6WZH5_9ACTN</name>